<dbReference type="AlphaFoldDB" id="S8FLK4"/>
<proteinExistence type="predicted"/>
<dbReference type="InterPro" id="IPR029058">
    <property type="entry name" value="AB_hydrolase_fold"/>
</dbReference>
<dbReference type="Pfam" id="PF07859">
    <property type="entry name" value="Abhydrolase_3"/>
    <property type="match status" value="1"/>
</dbReference>
<dbReference type="SUPFAM" id="SSF53474">
    <property type="entry name" value="alpha/beta-Hydrolases"/>
    <property type="match status" value="1"/>
</dbReference>
<dbReference type="OrthoDB" id="433474at2759"/>
<evidence type="ECO:0000313" key="3">
    <source>
        <dbReference type="EMBL" id="EPT02241.1"/>
    </source>
</evidence>
<keyword evidence="1" id="KW-0378">Hydrolase</keyword>
<accession>S8FLK4</accession>
<protein>
    <recommendedName>
        <fullName evidence="2">Alpha/beta hydrolase fold-3 domain-containing protein</fullName>
    </recommendedName>
</protein>
<sequence length="313" mass="35371">MGVVTQLKDTAIPVVMIPTLDAFVPLLEKHRAEIERIQCKTFQYGITERHQLDVYYPPTEAIPAGGKVPVLHFFYGGSFVSGERRLAPPYDLSYASTGAFFAKRGILTIIADYRLVPHVKYPEPVEDVRDAIGWVVNNGDHITRETKVRADFDNIFVLGHSAGTIYTATLLLHPTLLTPELRSHIRGIVLKSGIFRFPRDERHPLKHTVLQLYGDWEMVEANIPITLLNQAPEELLVTFPEVIMFASEREPEEVMASNTELRETLEKKLGRPVPLTIMKGHNHISPHWALWSGAGEEWGEEVAKWVHEKVASV</sequence>
<evidence type="ECO:0000259" key="2">
    <source>
        <dbReference type="Pfam" id="PF07859"/>
    </source>
</evidence>
<dbReference type="HOGENOM" id="CLU_012494_8_1_1"/>
<dbReference type="InterPro" id="IPR050300">
    <property type="entry name" value="GDXG_lipolytic_enzyme"/>
</dbReference>
<dbReference type="GO" id="GO:0016787">
    <property type="term" value="F:hydrolase activity"/>
    <property type="evidence" value="ECO:0007669"/>
    <property type="project" value="UniProtKB-KW"/>
</dbReference>
<dbReference type="PANTHER" id="PTHR48081">
    <property type="entry name" value="AB HYDROLASE SUPERFAMILY PROTEIN C4A8.06C"/>
    <property type="match status" value="1"/>
</dbReference>
<dbReference type="STRING" id="743788.S8FLK4"/>
<dbReference type="Proteomes" id="UP000015241">
    <property type="component" value="Unassembled WGS sequence"/>
</dbReference>
<name>S8FLK4_FOMSC</name>
<evidence type="ECO:0000256" key="1">
    <source>
        <dbReference type="ARBA" id="ARBA00022801"/>
    </source>
</evidence>
<keyword evidence="4" id="KW-1185">Reference proteome</keyword>
<dbReference type="eggNOG" id="ENOG502SNME">
    <property type="taxonomic scope" value="Eukaryota"/>
</dbReference>
<feature type="domain" description="Alpha/beta hydrolase fold-3" evidence="2">
    <location>
        <begin position="73"/>
        <end position="283"/>
    </location>
</feature>
<dbReference type="InParanoid" id="S8FLK4"/>
<reference evidence="3 4" key="1">
    <citation type="journal article" date="2012" name="Science">
        <title>The Paleozoic origin of enzymatic lignin decomposition reconstructed from 31 fungal genomes.</title>
        <authorList>
            <person name="Floudas D."/>
            <person name="Binder M."/>
            <person name="Riley R."/>
            <person name="Barry K."/>
            <person name="Blanchette R.A."/>
            <person name="Henrissat B."/>
            <person name="Martinez A.T."/>
            <person name="Otillar R."/>
            <person name="Spatafora J.W."/>
            <person name="Yadav J.S."/>
            <person name="Aerts A."/>
            <person name="Benoit I."/>
            <person name="Boyd A."/>
            <person name="Carlson A."/>
            <person name="Copeland A."/>
            <person name="Coutinho P.M."/>
            <person name="de Vries R.P."/>
            <person name="Ferreira P."/>
            <person name="Findley K."/>
            <person name="Foster B."/>
            <person name="Gaskell J."/>
            <person name="Glotzer D."/>
            <person name="Gorecki P."/>
            <person name="Heitman J."/>
            <person name="Hesse C."/>
            <person name="Hori C."/>
            <person name="Igarashi K."/>
            <person name="Jurgens J.A."/>
            <person name="Kallen N."/>
            <person name="Kersten P."/>
            <person name="Kohler A."/>
            <person name="Kuees U."/>
            <person name="Kumar T.K.A."/>
            <person name="Kuo A."/>
            <person name="LaButti K."/>
            <person name="Larrondo L.F."/>
            <person name="Lindquist E."/>
            <person name="Ling A."/>
            <person name="Lombard V."/>
            <person name="Lucas S."/>
            <person name="Lundell T."/>
            <person name="Martin R."/>
            <person name="McLaughlin D.J."/>
            <person name="Morgenstern I."/>
            <person name="Morin E."/>
            <person name="Murat C."/>
            <person name="Nagy L.G."/>
            <person name="Nolan M."/>
            <person name="Ohm R.A."/>
            <person name="Patyshakuliyeva A."/>
            <person name="Rokas A."/>
            <person name="Ruiz-Duenas F.J."/>
            <person name="Sabat G."/>
            <person name="Salamov A."/>
            <person name="Samejima M."/>
            <person name="Schmutz J."/>
            <person name="Slot J.C."/>
            <person name="St John F."/>
            <person name="Stenlid J."/>
            <person name="Sun H."/>
            <person name="Sun S."/>
            <person name="Syed K."/>
            <person name="Tsang A."/>
            <person name="Wiebenga A."/>
            <person name="Young D."/>
            <person name="Pisabarro A."/>
            <person name="Eastwood D.C."/>
            <person name="Martin F."/>
            <person name="Cullen D."/>
            <person name="Grigoriev I.V."/>
            <person name="Hibbett D.S."/>
        </authorList>
    </citation>
    <scope>NUCLEOTIDE SEQUENCE</scope>
    <source>
        <strain evidence="4">FP-58527</strain>
    </source>
</reference>
<organism evidence="3 4">
    <name type="scientific">Fomitopsis schrenkii</name>
    <name type="common">Brown rot fungus</name>
    <dbReference type="NCBI Taxonomy" id="2126942"/>
    <lineage>
        <taxon>Eukaryota</taxon>
        <taxon>Fungi</taxon>
        <taxon>Dikarya</taxon>
        <taxon>Basidiomycota</taxon>
        <taxon>Agaricomycotina</taxon>
        <taxon>Agaricomycetes</taxon>
        <taxon>Polyporales</taxon>
        <taxon>Fomitopsis</taxon>
    </lineage>
</organism>
<dbReference type="InterPro" id="IPR013094">
    <property type="entry name" value="AB_hydrolase_3"/>
</dbReference>
<gene>
    <name evidence="3" type="ORF">FOMPIDRAFT_127511</name>
</gene>
<evidence type="ECO:0000313" key="4">
    <source>
        <dbReference type="Proteomes" id="UP000015241"/>
    </source>
</evidence>
<dbReference type="Gene3D" id="3.40.50.1820">
    <property type="entry name" value="alpha/beta hydrolase"/>
    <property type="match status" value="1"/>
</dbReference>
<dbReference type="EMBL" id="KE504136">
    <property type="protein sequence ID" value="EPT02241.1"/>
    <property type="molecule type" value="Genomic_DNA"/>
</dbReference>